<evidence type="ECO:0000256" key="1">
    <source>
        <dbReference type="SAM" id="MobiDB-lite"/>
    </source>
</evidence>
<feature type="compositionally biased region" description="Basic and acidic residues" evidence="1">
    <location>
        <begin position="61"/>
        <end position="70"/>
    </location>
</feature>
<reference evidence="2 3" key="1">
    <citation type="journal article" date="2023" name="Plants (Basel)">
        <title>Bridging the Gap: Combining Genomics and Transcriptomics Approaches to Understand Stylosanthes scabra, an Orphan Legume from the Brazilian Caatinga.</title>
        <authorList>
            <person name="Ferreira-Neto J.R.C."/>
            <person name="da Silva M.D."/>
            <person name="Binneck E."/>
            <person name="de Melo N.F."/>
            <person name="da Silva R.H."/>
            <person name="de Melo A.L.T.M."/>
            <person name="Pandolfi V."/>
            <person name="Bustamante F.O."/>
            <person name="Brasileiro-Vidal A.C."/>
            <person name="Benko-Iseppon A.M."/>
        </authorList>
    </citation>
    <scope>NUCLEOTIDE SEQUENCE [LARGE SCALE GENOMIC DNA]</scope>
    <source>
        <tissue evidence="2">Leaves</tissue>
    </source>
</reference>
<feature type="region of interest" description="Disordered" evidence="1">
    <location>
        <begin position="56"/>
        <end position="84"/>
    </location>
</feature>
<proteinExistence type="predicted"/>
<comment type="caution">
    <text evidence="2">The sequence shown here is derived from an EMBL/GenBank/DDBJ whole genome shotgun (WGS) entry which is preliminary data.</text>
</comment>
<organism evidence="2 3">
    <name type="scientific">Stylosanthes scabra</name>
    <dbReference type="NCBI Taxonomy" id="79078"/>
    <lineage>
        <taxon>Eukaryota</taxon>
        <taxon>Viridiplantae</taxon>
        <taxon>Streptophyta</taxon>
        <taxon>Embryophyta</taxon>
        <taxon>Tracheophyta</taxon>
        <taxon>Spermatophyta</taxon>
        <taxon>Magnoliopsida</taxon>
        <taxon>eudicotyledons</taxon>
        <taxon>Gunneridae</taxon>
        <taxon>Pentapetalae</taxon>
        <taxon>rosids</taxon>
        <taxon>fabids</taxon>
        <taxon>Fabales</taxon>
        <taxon>Fabaceae</taxon>
        <taxon>Papilionoideae</taxon>
        <taxon>50 kb inversion clade</taxon>
        <taxon>dalbergioids sensu lato</taxon>
        <taxon>Dalbergieae</taxon>
        <taxon>Pterocarpus clade</taxon>
        <taxon>Stylosanthes</taxon>
    </lineage>
</organism>
<gene>
    <name evidence="2" type="ORF">PIB30_056707</name>
</gene>
<keyword evidence="3" id="KW-1185">Reference proteome</keyword>
<dbReference type="EMBL" id="JASCZI010091077">
    <property type="protein sequence ID" value="MED6148830.1"/>
    <property type="molecule type" value="Genomic_DNA"/>
</dbReference>
<sequence length="140" mass="16333">MSSSRYSSRSTASTQRRMTLVCYHGDPPVLRVSGTKENSGWRFWGCSHYEDLAGRVRSGSGRRERKERKDRNKPKRRLLEPMRTHPMEPCVRIQAWAARPITDLSTYAYAYEASMRTHRSIPASINRGAFHHFKRAHFHI</sequence>
<evidence type="ECO:0008006" key="4">
    <source>
        <dbReference type="Google" id="ProtNLM"/>
    </source>
</evidence>
<name>A0ABU6TJ82_9FABA</name>
<evidence type="ECO:0000313" key="2">
    <source>
        <dbReference type="EMBL" id="MED6148830.1"/>
    </source>
</evidence>
<dbReference type="Proteomes" id="UP001341840">
    <property type="component" value="Unassembled WGS sequence"/>
</dbReference>
<protein>
    <recommendedName>
        <fullName evidence="4">Zinc finger GRF-type domain-containing protein</fullName>
    </recommendedName>
</protein>
<accession>A0ABU6TJ82</accession>
<evidence type="ECO:0000313" key="3">
    <source>
        <dbReference type="Proteomes" id="UP001341840"/>
    </source>
</evidence>